<dbReference type="Proteomes" id="UP001218412">
    <property type="component" value="Chromosome"/>
</dbReference>
<accession>A0ABY7T3C0</accession>
<proteinExistence type="predicted"/>
<evidence type="ECO:0000313" key="1">
    <source>
        <dbReference type="EMBL" id="WCR12652.1"/>
    </source>
</evidence>
<name>A0ABY7T3C0_9RHOB</name>
<protein>
    <recommendedName>
        <fullName evidence="3">CMD domain protein</fullName>
    </recommendedName>
</protein>
<sequence length="160" mass="16436">MMALDTTALNSAGIAPDTALGKAVAGRAQVFRMTQDAEDAVLRPRDAGAWPHPLRAALAARIARLNDEGALAARYAADAGEFAPLADPEADGQAQGLAHVAAFMDKVAADTRHVAAGDVAGLQAAGVADADIVRLAELNAFLAYQIRVIAGLRLMKAVPA</sequence>
<dbReference type="SUPFAM" id="SSF69118">
    <property type="entry name" value="AhpD-like"/>
    <property type="match status" value="1"/>
</dbReference>
<organism evidence="1 2">
    <name type="scientific">Paracoccus stylophorae</name>
    <dbReference type="NCBI Taxonomy" id="659350"/>
    <lineage>
        <taxon>Bacteria</taxon>
        <taxon>Pseudomonadati</taxon>
        <taxon>Pseudomonadota</taxon>
        <taxon>Alphaproteobacteria</taxon>
        <taxon>Rhodobacterales</taxon>
        <taxon>Paracoccaceae</taxon>
        <taxon>Paracoccus</taxon>
    </lineage>
</organism>
<evidence type="ECO:0008006" key="3">
    <source>
        <dbReference type="Google" id="ProtNLM"/>
    </source>
</evidence>
<keyword evidence="2" id="KW-1185">Reference proteome</keyword>
<gene>
    <name evidence="1" type="ORF">JHW45_15985</name>
</gene>
<dbReference type="EMBL" id="CP067134">
    <property type="protein sequence ID" value="WCR12652.1"/>
    <property type="molecule type" value="Genomic_DNA"/>
</dbReference>
<evidence type="ECO:0000313" key="2">
    <source>
        <dbReference type="Proteomes" id="UP001218412"/>
    </source>
</evidence>
<reference evidence="1 2" key="1">
    <citation type="submission" date="2021-01" db="EMBL/GenBank/DDBJ databases">
        <title>Biogeographic distribution of Paracoccus.</title>
        <authorList>
            <person name="Hollensteiner J."/>
            <person name="Leineberger J."/>
            <person name="Brinkhoff T."/>
            <person name="Daniel R."/>
        </authorList>
    </citation>
    <scope>NUCLEOTIDE SEQUENCE [LARGE SCALE GENOMIC DNA]</scope>
    <source>
        <strain evidence="1 2">LMG25392</strain>
    </source>
</reference>
<dbReference type="InterPro" id="IPR029032">
    <property type="entry name" value="AhpD-like"/>
</dbReference>